<evidence type="ECO:0000313" key="2">
    <source>
        <dbReference type="Proteomes" id="UP000230821"/>
    </source>
</evidence>
<reference evidence="1 2" key="1">
    <citation type="submission" date="2017-10" db="EMBL/GenBank/DDBJ databases">
        <title>Novel microbial diversity and functional potential in the marine mammal oral microbiome.</title>
        <authorList>
            <person name="Dudek N.K."/>
            <person name="Sun C.L."/>
            <person name="Burstein D."/>
            <person name="Kantor R.S."/>
            <person name="Aliaga Goltsman D.S."/>
            <person name="Bik E.M."/>
            <person name="Thomas B.C."/>
            <person name="Banfield J.F."/>
            <person name="Relman D.A."/>
        </authorList>
    </citation>
    <scope>NUCLEOTIDE SEQUENCE [LARGE SCALE GENOMIC DNA]</scope>
    <source>
        <strain evidence="1">DOLJORAL78_47_16</strain>
    </source>
</reference>
<evidence type="ECO:0000313" key="1">
    <source>
        <dbReference type="EMBL" id="PIE31907.1"/>
    </source>
</evidence>
<dbReference type="InterPro" id="IPR036188">
    <property type="entry name" value="FAD/NAD-bd_sf"/>
</dbReference>
<sequence>MNLQSIILGAGMTGLAAGVTSGMPIFEAASVPGGICASYYIRPGAEMVTHEAPADGEAYRFEIGGGHWIFGADSCIRRFLEQHAGVKQHERVSSVYFRKKRLSIPYPLQNHLRYLDDRCLAQALKEIVQPQKAFSTMRDWLETNFGTTLCKLFFFPFHEYYTAGLYPRIAPQDAYKSPVNLTDVIHGAFSDVTPVGYNTTFLYPDSDLSVLAGKLASHCTIQYEKRAVVIEPHNKHVIFSDNTQVSYDTLISTLPLNMMLELTGISLDIQPDPCTSVLVLNIGAVKGAACPVEQWLYHPDSRSGFHRIGFYSHVDPSFLPKASRKAQDRVAIYVERAFPHGQRLTDEATQRYGQDVIRELQEWQFIGDVEVVHPTWIDVAYTWAWPNSDWRQRALLALEAHDIYQVGRYGQWRFQGIANSLREGLLTGASLKQYYAS</sequence>
<accession>A0A2G6K8B2</accession>
<dbReference type="SUPFAM" id="SSF51905">
    <property type="entry name" value="FAD/NAD(P)-binding domain"/>
    <property type="match status" value="1"/>
</dbReference>
<protein>
    <submittedName>
        <fullName evidence="1">Protoporphyrinogen oxidase-like protein</fullName>
    </submittedName>
</protein>
<dbReference type="Gene3D" id="3.50.50.60">
    <property type="entry name" value="FAD/NAD(P)-binding domain"/>
    <property type="match status" value="1"/>
</dbReference>
<gene>
    <name evidence="1" type="ORF">CSA56_16965</name>
</gene>
<dbReference type="EMBL" id="PDSK01000124">
    <property type="protein sequence ID" value="PIE31907.1"/>
    <property type="molecule type" value="Genomic_DNA"/>
</dbReference>
<name>A0A2G6K8B2_9BACT</name>
<organism evidence="1 2">
    <name type="scientific">candidate division KSB3 bacterium</name>
    <dbReference type="NCBI Taxonomy" id="2044937"/>
    <lineage>
        <taxon>Bacteria</taxon>
        <taxon>candidate division KSB3</taxon>
    </lineage>
</organism>
<dbReference type="AlphaFoldDB" id="A0A2G6K8B2"/>
<comment type="caution">
    <text evidence="1">The sequence shown here is derived from an EMBL/GenBank/DDBJ whole genome shotgun (WGS) entry which is preliminary data.</text>
</comment>
<proteinExistence type="predicted"/>
<dbReference type="Proteomes" id="UP000230821">
    <property type="component" value="Unassembled WGS sequence"/>
</dbReference>